<evidence type="ECO:0000256" key="1">
    <source>
        <dbReference type="SAM" id="Phobius"/>
    </source>
</evidence>
<protein>
    <submittedName>
        <fullName evidence="2">Uncharacterized protein</fullName>
    </submittedName>
</protein>
<reference evidence="2" key="2">
    <citation type="submission" date="2020-09" db="EMBL/GenBank/DDBJ databases">
        <authorList>
            <person name="Sun Q."/>
            <person name="Zhou Y."/>
        </authorList>
    </citation>
    <scope>NUCLEOTIDE SEQUENCE</scope>
    <source>
        <strain evidence="2">CGMCC 1.12195</strain>
    </source>
</reference>
<keyword evidence="3" id="KW-1185">Reference proteome</keyword>
<keyword evidence="1" id="KW-0472">Membrane</keyword>
<organism evidence="2 3">
    <name type="scientific">Parapedobacter pyrenivorans</name>
    <dbReference type="NCBI Taxonomy" id="1305674"/>
    <lineage>
        <taxon>Bacteria</taxon>
        <taxon>Pseudomonadati</taxon>
        <taxon>Bacteroidota</taxon>
        <taxon>Sphingobacteriia</taxon>
        <taxon>Sphingobacteriales</taxon>
        <taxon>Sphingobacteriaceae</taxon>
        <taxon>Parapedobacter</taxon>
    </lineage>
</organism>
<comment type="caution">
    <text evidence="2">The sequence shown here is derived from an EMBL/GenBank/DDBJ whole genome shotgun (WGS) entry which is preliminary data.</text>
</comment>
<keyword evidence="1" id="KW-0812">Transmembrane</keyword>
<dbReference type="AlphaFoldDB" id="A0A917MDN5"/>
<name>A0A917MDN5_9SPHI</name>
<evidence type="ECO:0000313" key="3">
    <source>
        <dbReference type="Proteomes" id="UP000660862"/>
    </source>
</evidence>
<dbReference type="Proteomes" id="UP000660862">
    <property type="component" value="Unassembled WGS sequence"/>
</dbReference>
<feature type="transmembrane region" description="Helical" evidence="1">
    <location>
        <begin position="40"/>
        <end position="58"/>
    </location>
</feature>
<reference evidence="2" key="1">
    <citation type="journal article" date="2014" name="Int. J. Syst. Evol. Microbiol.">
        <title>Complete genome sequence of Corynebacterium casei LMG S-19264T (=DSM 44701T), isolated from a smear-ripened cheese.</title>
        <authorList>
            <consortium name="US DOE Joint Genome Institute (JGI-PGF)"/>
            <person name="Walter F."/>
            <person name="Albersmeier A."/>
            <person name="Kalinowski J."/>
            <person name="Ruckert C."/>
        </authorList>
    </citation>
    <scope>NUCLEOTIDE SEQUENCE</scope>
    <source>
        <strain evidence="2">CGMCC 1.12195</strain>
    </source>
</reference>
<evidence type="ECO:0000313" key="2">
    <source>
        <dbReference type="EMBL" id="GGG90955.1"/>
    </source>
</evidence>
<feature type="transmembrane region" description="Helical" evidence="1">
    <location>
        <begin position="88"/>
        <end position="111"/>
    </location>
</feature>
<accession>A0A917MDN5</accession>
<proteinExistence type="predicted"/>
<dbReference type="RefSeq" id="WP_188506554.1">
    <property type="nucleotide sequence ID" value="NZ_BMER01000002.1"/>
</dbReference>
<feature type="transmembrane region" description="Helical" evidence="1">
    <location>
        <begin position="6"/>
        <end position="33"/>
    </location>
</feature>
<keyword evidence="1" id="KW-1133">Transmembrane helix</keyword>
<sequence length="121" mass="13087">MLYLLIVLIGGVLSYFAPWWIIAPVCFILCWWLARKPAHAFWVSAFAAVTLWLGYAVYLQVVTGSGLADNVAAIFTGSMPVLTDMPGIVIVMLVATLVIAPVAGFSGLAGVQMKRLIHPPR</sequence>
<gene>
    <name evidence="2" type="ORF">GCM10007415_26930</name>
</gene>
<dbReference type="EMBL" id="BMER01000002">
    <property type="protein sequence ID" value="GGG90955.1"/>
    <property type="molecule type" value="Genomic_DNA"/>
</dbReference>